<accession>A0AAU9D991</accession>
<evidence type="ECO:0000256" key="2">
    <source>
        <dbReference type="ARBA" id="ARBA00022475"/>
    </source>
</evidence>
<name>A0AAU9D991_9LACO</name>
<feature type="domain" description="ABC-2 type transporter transmembrane" evidence="7">
    <location>
        <begin position="20"/>
        <end position="370"/>
    </location>
</feature>
<dbReference type="RefSeq" id="WP_317635965.1">
    <property type="nucleotide sequence ID" value="NZ_AP026802.1"/>
</dbReference>
<keyword evidence="4 6" id="KW-1133">Transmembrane helix</keyword>
<evidence type="ECO:0000256" key="6">
    <source>
        <dbReference type="SAM" id="Phobius"/>
    </source>
</evidence>
<sequence>MSVYKTILRVLIKNIGELLLAFGVTLLILVIFTFQQKSSSDQVAKVAVITTKKSDLTNSLTDYLGHQQKVVKIKDQSQKGIDDAIFFQTADYILYLPADFEAQVKSGQKPKLKTQVRPGTYRKELVDSNVDQYLNTLRLYQTKLPDLKWDQLLTKTSQTLSKQGKVKLDESYERREKQSRASNIYNLVAYGIFLIIFGAFSTVNLVFNRKEIKVRNQCSPLKPRELSTQINRGLSTYLIATSAVFLFLIFIFAGLNLNKVTLLFIFNSLIFILSIVTLSSWITSLFKNEQALNGFQNIYGLGSCFLGGVFVSSSLLPDFVGKIACFTPVYWFTKNNDLIGDTVNFNSKFYQSFGQSMLIVVGFAIAFWTLQVLCEKMNLEFD</sequence>
<dbReference type="PANTHER" id="PTHR30294">
    <property type="entry name" value="MEMBRANE COMPONENT OF ABC TRANSPORTER YHHJ-RELATED"/>
    <property type="match status" value="1"/>
</dbReference>
<protein>
    <recommendedName>
        <fullName evidence="7">ABC-2 type transporter transmembrane domain-containing protein</fullName>
    </recommendedName>
</protein>
<feature type="transmembrane region" description="Helical" evidence="6">
    <location>
        <begin position="234"/>
        <end position="255"/>
    </location>
</feature>
<dbReference type="KEGG" id="xap:XA3_04860"/>
<evidence type="ECO:0000256" key="5">
    <source>
        <dbReference type="ARBA" id="ARBA00023136"/>
    </source>
</evidence>
<feature type="transmembrane region" description="Helical" evidence="6">
    <location>
        <begin position="187"/>
        <end position="207"/>
    </location>
</feature>
<dbReference type="GO" id="GO:0005886">
    <property type="term" value="C:plasma membrane"/>
    <property type="evidence" value="ECO:0007669"/>
    <property type="project" value="UniProtKB-SubCell"/>
</dbReference>
<dbReference type="Pfam" id="PF12698">
    <property type="entry name" value="ABC2_membrane_3"/>
    <property type="match status" value="1"/>
</dbReference>
<dbReference type="EMBL" id="AP026802">
    <property type="protein sequence ID" value="BDR58045.1"/>
    <property type="molecule type" value="Genomic_DNA"/>
</dbReference>
<gene>
    <name evidence="8" type="ORF">XA3_04860</name>
</gene>
<feature type="transmembrane region" description="Helical" evidence="6">
    <location>
        <begin position="12"/>
        <end position="34"/>
    </location>
</feature>
<reference evidence="8 9" key="1">
    <citation type="journal article" date="2023" name="Microbiol. Spectr.">
        <title>Symbiosis of Carpenter Bees with Uncharacterized Lactic Acid Bacteria Showing NAD Auxotrophy.</title>
        <authorList>
            <person name="Kawasaki S."/>
            <person name="Ozawa K."/>
            <person name="Mori T."/>
            <person name="Yamamoto A."/>
            <person name="Ito M."/>
            <person name="Ohkuma M."/>
            <person name="Sakamoto M."/>
            <person name="Matsutani M."/>
        </authorList>
    </citation>
    <scope>NUCLEOTIDE SEQUENCE [LARGE SCALE GENOMIC DNA]</scope>
    <source>
        <strain evidence="8 9">XA3</strain>
    </source>
</reference>
<dbReference type="Gene3D" id="3.40.1710.10">
    <property type="entry name" value="abc type-2 transporter like domain"/>
    <property type="match status" value="1"/>
</dbReference>
<proteinExistence type="predicted"/>
<organism evidence="8 9">
    <name type="scientific">Xylocopilactobacillus apicola</name>
    <dbReference type="NCBI Taxonomy" id="2932184"/>
    <lineage>
        <taxon>Bacteria</taxon>
        <taxon>Bacillati</taxon>
        <taxon>Bacillota</taxon>
        <taxon>Bacilli</taxon>
        <taxon>Lactobacillales</taxon>
        <taxon>Lactobacillaceae</taxon>
        <taxon>Xylocopilactobacillus</taxon>
    </lineage>
</organism>
<dbReference type="AlphaFoldDB" id="A0AAU9D991"/>
<evidence type="ECO:0000256" key="4">
    <source>
        <dbReference type="ARBA" id="ARBA00022989"/>
    </source>
</evidence>
<evidence type="ECO:0000256" key="1">
    <source>
        <dbReference type="ARBA" id="ARBA00004651"/>
    </source>
</evidence>
<keyword evidence="3 6" id="KW-0812">Transmembrane</keyword>
<evidence type="ECO:0000259" key="7">
    <source>
        <dbReference type="Pfam" id="PF12698"/>
    </source>
</evidence>
<comment type="subcellular location">
    <subcellularLocation>
        <location evidence="1">Cell membrane</location>
        <topology evidence="1">Multi-pass membrane protein</topology>
    </subcellularLocation>
</comment>
<dbReference type="GO" id="GO:0140359">
    <property type="term" value="F:ABC-type transporter activity"/>
    <property type="evidence" value="ECO:0007669"/>
    <property type="project" value="InterPro"/>
</dbReference>
<evidence type="ECO:0000313" key="8">
    <source>
        <dbReference type="EMBL" id="BDR58045.1"/>
    </source>
</evidence>
<keyword evidence="9" id="KW-1185">Reference proteome</keyword>
<dbReference type="Proteomes" id="UP001321861">
    <property type="component" value="Chromosome"/>
</dbReference>
<feature type="transmembrane region" description="Helical" evidence="6">
    <location>
        <begin position="353"/>
        <end position="374"/>
    </location>
</feature>
<evidence type="ECO:0000313" key="9">
    <source>
        <dbReference type="Proteomes" id="UP001321861"/>
    </source>
</evidence>
<keyword evidence="2" id="KW-1003">Cell membrane</keyword>
<feature type="transmembrane region" description="Helical" evidence="6">
    <location>
        <begin position="261"/>
        <end position="286"/>
    </location>
</feature>
<dbReference type="PANTHER" id="PTHR30294:SF29">
    <property type="entry name" value="MULTIDRUG ABC TRANSPORTER PERMEASE YBHS-RELATED"/>
    <property type="match status" value="1"/>
</dbReference>
<evidence type="ECO:0000256" key="3">
    <source>
        <dbReference type="ARBA" id="ARBA00022692"/>
    </source>
</evidence>
<dbReference type="InterPro" id="IPR013525">
    <property type="entry name" value="ABC2_TM"/>
</dbReference>
<keyword evidence="5 6" id="KW-0472">Membrane</keyword>
<dbReference type="InterPro" id="IPR051449">
    <property type="entry name" value="ABC-2_transporter_component"/>
</dbReference>
<feature type="transmembrane region" description="Helical" evidence="6">
    <location>
        <begin position="298"/>
        <end position="316"/>
    </location>
</feature>